<comment type="caution">
    <text evidence="2">The sequence shown here is derived from an EMBL/GenBank/DDBJ whole genome shotgun (WGS) entry which is preliminary data.</text>
</comment>
<evidence type="ECO:0000313" key="2">
    <source>
        <dbReference type="EMBL" id="KAJ1090659.1"/>
    </source>
</evidence>
<dbReference type="AlphaFoldDB" id="A0AAV7LJH3"/>
<protein>
    <submittedName>
        <fullName evidence="2">Uncharacterized protein</fullName>
    </submittedName>
</protein>
<evidence type="ECO:0000313" key="3">
    <source>
        <dbReference type="Proteomes" id="UP001066276"/>
    </source>
</evidence>
<sequence>MARWQSLCEALPGPGPFLRFISPLDGAGGSGPCVFSEKNPWVVPGGPGARVRPELVQNCERAGRERWFDWGPIGDWVESRPLLPRGASGFRGRRDFAGPRGPCDLPLHWPPGAIGLGGTRIAEGRERGGPGSGSGADPELKGLALRSVVAGSAGHCGVDCPWSCVLAW</sequence>
<reference evidence="2" key="1">
    <citation type="journal article" date="2022" name="bioRxiv">
        <title>Sequencing and chromosome-scale assembly of the giantPleurodeles waltlgenome.</title>
        <authorList>
            <person name="Brown T."/>
            <person name="Elewa A."/>
            <person name="Iarovenko S."/>
            <person name="Subramanian E."/>
            <person name="Araus A.J."/>
            <person name="Petzold A."/>
            <person name="Susuki M."/>
            <person name="Suzuki K.-i.T."/>
            <person name="Hayashi T."/>
            <person name="Toyoda A."/>
            <person name="Oliveira C."/>
            <person name="Osipova E."/>
            <person name="Leigh N.D."/>
            <person name="Simon A."/>
            <person name="Yun M.H."/>
        </authorList>
    </citation>
    <scope>NUCLEOTIDE SEQUENCE</scope>
    <source>
        <strain evidence="2">20211129_DDA</strain>
        <tissue evidence="2">Liver</tissue>
    </source>
</reference>
<dbReference type="Proteomes" id="UP001066276">
    <property type="component" value="Chromosome 11"/>
</dbReference>
<gene>
    <name evidence="2" type="ORF">NDU88_003788</name>
</gene>
<dbReference type="EMBL" id="JANPWB010000015">
    <property type="protein sequence ID" value="KAJ1090659.1"/>
    <property type="molecule type" value="Genomic_DNA"/>
</dbReference>
<evidence type="ECO:0000256" key="1">
    <source>
        <dbReference type="SAM" id="MobiDB-lite"/>
    </source>
</evidence>
<keyword evidence="3" id="KW-1185">Reference proteome</keyword>
<proteinExistence type="predicted"/>
<accession>A0AAV7LJH3</accession>
<organism evidence="2 3">
    <name type="scientific">Pleurodeles waltl</name>
    <name type="common">Iberian ribbed newt</name>
    <dbReference type="NCBI Taxonomy" id="8319"/>
    <lineage>
        <taxon>Eukaryota</taxon>
        <taxon>Metazoa</taxon>
        <taxon>Chordata</taxon>
        <taxon>Craniata</taxon>
        <taxon>Vertebrata</taxon>
        <taxon>Euteleostomi</taxon>
        <taxon>Amphibia</taxon>
        <taxon>Batrachia</taxon>
        <taxon>Caudata</taxon>
        <taxon>Salamandroidea</taxon>
        <taxon>Salamandridae</taxon>
        <taxon>Pleurodelinae</taxon>
        <taxon>Pleurodeles</taxon>
    </lineage>
</organism>
<name>A0AAV7LJH3_PLEWA</name>
<feature type="region of interest" description="Disordered" evidence="1">
    <location>
        <begin position="116"/>
        <end position="138"/>
    </location>
</feature>